<sequence length="161" mass="18024">MDTTSIFTTSCSTVRVETRTSTGKLMRVLWKTEDCSTRTVEKCFKLLLWTIMIPNGSWCSDVIRWEEGYFQHSSFLAGEATVSAWRFVVENGVLRAVWPCPRRPSQDTVSSPSPPLVWTLVTVKQTGFEPVRTGNLLAIDWRGDGGKIGSTRDVAMASPFL</sequence>
<comment type="caution">
    <text evidence="1">The sequence shown here is derived from an EMBL/GenBank/DDBJ whole genome shotgun (WGS) entry which is preliminary data.</text>
</comment>
<evidence type="ECO:0000313" key="2">
    <source>
        <dbReference type="Proteomes" id="UP000712600"/>
    </source>
</evidence>
<name>A0A8S9QL75_BRACR</name>
<protein>
    <submittedName>
        <fullName evidence="1">Uncharacterized protein</fullName>
    </submittedName>
</protein>
<proteinExistence type="predicted"/>
<dbReference type="Proteomes" id="UP000712600">
    <property type="component" value="Unassembled WGS sequence"/>
</dbReference>
<reference evidence="1" key="1">
    <citation type="submission" date="2019-12" db="EMBL/GenBank/DDBJ databases">
        <title>Genome sequencing and annotation of Brassica cretica.</title>
        <authorList>
            <person name="Studholme D.J."/>
            <person name="Sarris P."/>
        </authorList>
    </citation>
    <scope>NUCLEOTIDE SEQUENCE</scope>
    <source>
        <strain evidence="1">PFS-109/04</strain>
        <tissue evidence="1">Leaf</tissue>
    </source>
</reference>
<dbReference type="AlphaFoldDB" id="A0A8S9QL75"/>
<organism evidence="1 2">
    <name type="scientific">Brassica cretica</name>
    <name type="common">Mustard</name>
    <dbReference type="NCBI Taxonomy" id="69181"/>
    <lineage>
        <taxon>Eukaryota</taxon>
        <taxon>Viridiplantae</taxon>
        <taxon>Streptophyta</taxon>
        <taxon>Embryophyta</taxon>
        <taxon>Tracheophyta</taxon>
        <taxon>Spermatophyta</taxon>
        <taxon>Magnoliopsida</taxon>
        <taxon>eudicotyledons</taxon>
        <taxon>Gunneridae</taxon>
        <taxon>Pentapetalae</taxon>
        <taxon>rosids</taxon>
        <taxon>malvids</taxon>
        <taxon>Brassicales</taxon>
        <taxon>Brassicaceae</taxon>
        <taxon>Brassiceae</taxon>
        <taxon>Brassica</taxon>
    </lineage>
</organism>
<dbReference type="EMBL" id="QGKX02000996">
    <property type="protein sequence ID" value="KAF3553614.1"/>
    <property type="molecule type" value="Genomic_DNA"/>
</dbReference>
<gene>
    <name evidence="1" type="ORF">F2Q69_00017383</name>
</gene>
<accession>A0A8S9QL75</accession>
<evidence type="ECO:0000313" key="1">
    <source>
        <dbReference type="EMBL" id="KAF3553614.1"/>
    </source>
</evidence>